<proteinExistence type="predicted"/>
<evidence type="ECO:0000313" key="9">
    <source>
        <dbReference type="Proteomes" id="UP000036867"/>
    </source>
</evidence>
<evidence type="ECO:0000256" key="5">
    <source>
        <dbReference type="ARBA" id="ARBA00023284"/>
    </source>
</evidence>
<evidence type="ECO:0000256" key="1">
    <source>
        <dbReference type="ARBA" id="ARBA00004196"/>
    </source>
</evidence>
<keyword evidence="9" id="KW-1185">Reference proteome</keyword>
<evidence type="ECO:0000259" key="7">
    <source>
        <dbReference type="PROSITE" id="PS51352"/>
    </source>
</evidence>
<dbReference type="GO" id="GO:0030313">
    <property type="term" value="C:cell envelope"/>
    <property type="evidence" value="ECO:0007669"/>
    <property type="project" value="UniProtKB-SubCell"/>
</dbReference>
<dbReference type="RefSeq" id="WP_053417369.1">
    <property type="nucleotide sequence ID" value="NZ_JBCMHV010000007.1"/>
</dbReference>
<feature type="transmembrane region" description="Helical" evidence="6">
    <location>
        <begin position="12"/>
        <end position="30"/>
    </location>
</feature>
<keyword evidence="3" id="KW-0735">Signal-anchor</keyword>
<dbReference type="GO" id="GO:0016209">
    <property type="term" value="F:antioxidant activity"/>
    <property type="evidence" value="ECO:0007669"/>
    <property type="project" value="InterPro"/>
</dbReference>
<organism evidence="8 9">
    <name type="scientific">Viridibacillus arvi</name>
    <dbReference type="NCBI Taxonomy" id="263475"/>
    <lineage>
        <taxon>Bacteria</taxon>
        <taxon>Bacillati</taxon>
        <taxon>Bacillota</taxon>
        <taxon>Bacilli</taxon>
        <taxon>Bacillales</taxon>
        <taxon>Caryophanaceae</taxon>
        <taxon>Viridibacillus</taxon>
    </lineage>
</organism>
<dbReference type="InterPro" id="IPR036249">
    <property type="entry name" value="Thioredoxin-like_sf"/>
</dbReference>
<dbReference type="NCBIfam" id="NF002854">
    <property type="entry name" value="PRK03147.1"/>
    <property type="match status" value="1"/>
</dbReference>
<dbReference type="Pfam" id="PF00578">
    <property type="entry name" value="AhpC-TSA"/>
    <property type="match status" value="1"/>
</dbReference>
<dbReference type="InterPro" id="IPR050553">
    <property type="entry name" value="Thioredoxin_ResA/DsbE_sf"/>
</dbReference>
<dbReference type="PATRIC" id="fig|263475.3.peg.3732"/>
<dbReference type="GeneID" id="301136888"/>
<dbReference type="AlphaFoldDB" id="A0A0M0LEN7"/>
<accession>A0A0M0LEN7</accession>
<name>A0A0M0LEN7_9BACL</name>
<reference evidence="9" key="1">
    <citation type="submission" date="2015-08" db="EMBL/GenBank/DDBJ databases">
        <title>Fjat-10028 dsm 16317.</title>
        <authorList>
            <person name="Liu B."/>
            <person name="Wang J."/>
            <person name="Zhu Y."/>
            <person name="Liu G."/>
            <person name="Chen Q."/>
            <person name="Chen Z."/>
            <person name="Lan J."/>
            <person name="Che J."/>
            <person name="Ge C."/>
            <person name="Shi H."/>
            <person name="Pan Z."/>
            <person name="Liu X."/>
        </authorList>
    </citation>
    <scope>NUCLEOTIDE SEQUENCE [LARGE SCALE GENOMIC DNA]</scope>
    <source>
        <strain evidence="9">DSM 16317</strain>
    </source>
</reference>
<feature type="domain" description="Thioredoxin" evidence="7">
    <location>
        <begin position="38"/>
        <end position="176"/>
    </location>
</feature>
<dbReference type="GO" id="GO:0017004">
    <property type="term" value="P:cytochrome complex assembly"/>
    <property type="evidence" value="ECO:0007669"/>
    <property type="project" value="UniProtKB-KW"/>
</dbReference>
<keyword evidence="6" id="KW-0812">Transmembrane</keyword>
<protein>
    <submittedName>
        <fullName evidence="8">Thiol-disulfide oxidoreductase</fullName>
    </submittedName>
</protein>
<evidence type="ECO:0000313" key="8">
    <source>
        <dbReference type="EMBL" id="KOO49178.1"/>
    </source>
</evidence>
<dbReference type="Gene3D" id="3.40.30.10">
    <property type="entry name" value="Glutaredoxin"/>
    <property type="match status" value="1"/>
</dbReference>
<dbReference type="InterPro" id="IPR013766">
    <property type="entry name" value="Thioredoxin_domain"/>
</dbReference>
<comment type="subcellular location">
    <subcellularLocation>
        <location evidence="1">Cell envelope</location>
    </subcellularLocation>
</comment>
<keyword evidence="6" id="KW-0472">Membrane</keyword>
<dbReference type="PANTHER" id="PTHR42852:SF6">
    <property type="entry name" value="THIOL:DISULFIDE INTERCHANGE PROTEIN DSBE"/>
    <property type="match status" value="1"/>
</dbReference>
<keyword evidence="6" id="KW-1133">Transmembrane helix</keyword>
<dbReference type="EMBL" id="LILB01000005">
    <property type="protein sequence ID" value="KOO49178.1"/>
    <property type="molecule type" value="Genomic_DNA"/>
</dbReference>
<dbReference type="Proteomes" id="UP000036867">
    <property type="component" value="Unassembled WGS sequence"/>
</dbReference>
<dbReference type="PROSITE" id="PS51352">
    <property type="entry name" value="THIOREDOXIN_2"/>
    <property type="match status" value="1"/>
</dbReference>
<comment type="caution">
    <text evidence="8">The sequence shown here is derived from an EMBL/GenBank/DDBJ whole genome shotgun (WGS) entry which is preliminary data.</text>
</comment>
<evidence type="ECO:0000256" key="2">
    <source>
        <dbReference type="ARBA" id="ARBA00022748"/>
    </source>
</evidence>
<dbReference type="OrthoDB" id="25753at2"/>
<evidence type="ECO:0000256" key="4">
    <source>
        <dbReference type="ARBA" id="ARBA00023157"/>
    </source>
</evidence>
<dbReference type="PANTHER" id="PTHR42852">
    <property type="entry name" value="THIOL:DISULFIDE INTERCHANGE PROTEIN DSBE"/>
    <property type="match status" value="1"/>
</dbReference>
<dbReference type="InterPro" id="IPR000866">
    <property type="entry name" value="AhpC/TSA"/>
</dbReference>
<dbReference type="GO" id="GO:0016491">
    <property type="term" value="F:oxidoreductase activity"/>
    <property type="evidence" value="ECO:0007669"/>
    <property type="project" value="InterPro"/>
</dbReference>
<sequence>MDKKKRRFYVRTLILAILVVAIGYTIYTTATKDEVRLLKVGAEAPDFSLVDLDGQTHRLSDYKGKGVMLNFWGTWCKPCKKEMPAMNNQYKVFKDQGIEVLSINQAQTVFEVENFISDFNLKFPVVIDKTKSVTRAYNVNNLPASIFIDPTGKVVRVHEGELTEEMLAEFFSSIKPE</sequence>
<keyword evidence="5" id="KW-0676">Redox-active center</keyword>
<keyword evidence="2" id="KW-0201">Cytochrome c-type biogenesis</keyword>
<gene>
    <name evidence="8" type="ORF">AMD00_12385</name>
</gene>
<dbReference type="CDD" id="cd02966">
    <property type="entry name" value="TlpA_like_family"/>
    <property type="match status" value="1"/>
</dbReference>
<evidence type="ECO:0000256" key="6">
    <source>
        <dbReference type="SAM" id="Phobius"/>
    </source>
</evidence>
<dbReference type="STRING" id="263475.AMD00_12385"/>
<dbReference type="SUPFAM" id="SSF52833">
    <property type="entry name" value="Thioredoxin-like"/>
    <property type="match status" value="1"/>
</dbReference>
<evidence type="ECO:0000256" key="3">
    <source>
        <dbReference type="ARBA" id="ARBA00022968"/>
    </source>
</evidence>
<keyword evidence="4" id="KW-1015">Disulfide bond</keyword>